<dbReference type="AlphaFoldDB" id="A0A926IM68"/>
<reference evidence="2 3" key="1">
    <citation type="submission" date="2020-08" db="EMBL/GenBank/DDBJ databases">
        <title>Genome public.</title>
        <authorList>
            <person name="Liu C."/>
            <person name="Sun Q."/>
        </authorList>
    </citation>
    <scope>NUCLEOTIDE SEQUENCE [LARGE SCALE GENOMIC DNA]</scope>
    <source>
        <strain evidence="2 3">NSJ-26</strain>
    </source>
</reference>
<dbReference type="GO" id="GO:0003824">
    <property type="term" value="F:catalytic activity"/>
    <property type="evidence" value="ECO:0007669"/>
    <property type="project" value="InterPro"/>
</dbReference>
<feature type="domain" description="Cyclodeaminase/cyclohydrolase" evidence="1">
    <location>
        <begin position="6"/>
        <end position="190"/>
    </location>
</feature>
<evidence type="ECO:0000313" key="3">
    <source>
        <dbReference type="Proteomes" id="UP000601522"/>
    </source>
</evidence>
<keyword evidence="3" id="KW-1185">Reference proteome</keyword>
<dbReference type="Pfam" id="PF04961">
    <property type="entry name" value="FTCD_C"/>
    <property type="match status" value="1"/>
</dbReference>
<dbReference type="SUPFAM" id="SSF101262">
    <property type="entry name" value="Methenyltetrahydrofolate cyclohydrolase-like"/>
    <property type="match status" value="1"/>
</dbReference>
<dbReference type="EMBL" id="JACRTK010000003">
    <property type="protein sequence ID" value="MBC8590894.1"/>
    <property type="molecule type" value="Genomic_DNA"/>
</dbReference>
<sequence>MLIEKSLKDYVLEAASGNPTPGGGSVSALAGSLGTALTNMVGNLTFGKKGYDELSDEVKEKMEGNFKLLKEKIDNLNHIVDEDSKAFDQVMLAFKLPKDTEEDKKLRTEAIQEGYKKALEVPLKCARECYEVLKLQDVFSQYGNKNAITDVGVGALLVYSGMEGALLNVRINLLSIKDNDYKEQIQKEVDSILEEGNNLKNAIMKTVYERLK</sequence>
<proteinExistence type="predicted"/>
<gene>
    <name evidence="2" type="ORF">H8689_07190</name>
</gene>
<dbReference type="RefSeq" id="WP_249323736.1">
    <property type="nucleotide sequence ID" value="NZ_JACRTK010000003.1"/>
</dbReference>
<dbReference type="InterPro" id="IPR007044">
    <property type="entry name" value="Cyclodeamin/CycHdrlase"/>
</dbReference>
<dbReference type="InterPro" id="IPR036178">
    <property type="entry name" value="Formintransfe-cycloase-like_sf"/>
</dbReference>
<dbReference type="Gene3D" id="1.20.120.680">
    <property type="entry name" value="Formiminotetrahydrofolate cyclodeaminase monomer, up-and-down helical bundle"/>
    <property type="match status" value="1"/>
</dbReference>
<comment type="caution">
    <text evidence="2">The sequence shown here is derived from an EMBL/GenBank/DDBJ whole genome shotgun (WGS) entry which is preliminary data.</text>
</comment>
<evidence type="ECO:0000259" key="1">
    <source>
        <dbReference type="Pfam" id="PF04961"/>
    </source>
</evidence>
<dbReference type="Proteomes" id="UP000601522">
    <property type="component" value="Unassembled WGS sequence"/>
</dbReference>
<name>A0A926IM68_9FIRM</name>
<accession>A0A926IM68</accession>
<protein>
    <submittedName>
        <fullName evidence="2">Cyclodeaminase/cyclohydrolase family protein</fullName>
    </submittedName>
</protein>
<organism evidence="2 3">
    <name type="scientific">Wansuia hejianensis</name>
    <dbReference type="NCBI Taxonomy" id="2763667"/>
    <lineage>
        <taxon>Bacteria</taxon>
        <taxon>Bacillati</taxon>
        <taxon>Bacillota</taxon>
        <taxon>Clostridia</taxon>
        <taxon>Lachnospirales</taxon>
        <taxon>Lachnospiraceae</taxon>
        <taxon>Wansuia</taxon>
    </lineage>
</organism>
<evidence type="ECO:0000313" key="2">
    <source>
        <dbReference type="EMBL" id="MBC8590894.1"/>
    </source>
</evidence>